<dbReference type="PANTHER" id="PTHR45649:SF26">
    <property type="entry name" value="OS04G0435100 PROTEIN"/>
    <property type="match status" value="1"/>
</dbReference>
<protein>
    <submittedName>
        <fullName evidence="7">Uncharacterized protein</fullName>
    </submittedName>
</protein>
<feature type="transmembrane region" description="Helical" evidence="6">
    <location>
        <begin position="114"/>
        <end position="134"/>
    </location>
</feature>
<reference evidence="7" key="1">
    <citation type="submission" date="2021-02" db="EMBL/GenBank/DDBJ databases">
        <authorList>
            <person name="Nowell W R."/>
        </authorList>
    </citation>
    <scope>NUCLEOTIDE SEQUENCE</scope>
</reference>
<keyword evidence="4 6" id="KW-1133">Transmembrane helix</keyword>
<name>A0A815JCP3_9BILA</name>
<dbReference type="Pfam" id="PF13520">
    <property type="entry name" value="AA_permease_2"/>
    <property type="match status" value="1"/>
</dbReference>
<feature type="transmembrane region" description="Helical" evidence="6">
    <location>
        <begin position="372"/>
        <end position="391"/>
    </location>
</feature>
<comment type="subcellular location">
    <subcellularLocation>
        <location evidence="1">Membrane</location>
        <topology evidence="1">Multi-pass membrane protein</topology>
    </subcellularLocation>
</comment>
<accession>A0A815JCP3</accession>
<feature type="transmembrane region" description="Helical" evidence="6">
    <location>
        <begin position="226"/>
        <end position="246"/>
    </location>
</feature>
<feature type="transmembrane region" description="Helical" evidence="6">
    <location>
        <begin position="68"/>
        <end position="93"/>
    </location>
</feature>
<dbReference type="PANTHER" id="PTHR45649">
    <property type="entry name" value="AMINO-ACID PERMEASE BAT1"/>
    <property type="match status" value="1"/>
</dbReference>
<evidence type="ECO:0000256" key="4">
    <source>
        <dbReference type="ARBA" id="ARBA00022989"/>
    </source>
</evidence>
<organism evidence="7 8">
    <name type="scientific">Adineta steineri</name>
    <dbReference type="NCBI Taxonomy" id="433720"/>
    <lineage>
        <taxon>Eukaryota</taxon>
        <taxon>Metazoa</taxon>
        <taxon>Spiralia</taxon>
        <taxon>Gnathifera</taxon>
        <taxon>Rotifera</taxon>
        <taxon>Eurotatoria</taxon>
        <taxon>Bdelloidea</taxon>
        <taxon>Adinetida</taxon>
        <taxon>Adinetidae</taxon>
        <taxon>Adineta</taxon>
    </lineage>
</organism>
<evidence type="ECO:0000256" key="2">
    <source>
        <dbReference type="ARBA" id="ARBA00022448"/>
    </source>
</evidence>
<keyword evidence="3 6" id="KW-0812">Transmembrane</keyword>
<evidence type="ECO:0000313" key="8">
    <source>
        <dbReference type="Proteomes" id="UP000663891"/>
    </source>
</evidence>
<feature type="transmembrane region" description="Helical" evidence="6">
    <location>
        <begin position="397"/>
        <end position="417"/>
    </location>
</feature>
<feature type="transmembrane region" description="Helical" evidence="6">
    <location>
        <begin position="267"/>
        <end position="289"/>
    </location>
</feature>
<dbReference type="InterPro" id="IPR002293">
    <property type="entry name" value="AA/rel_permease1"/>
</dbReference>
<dbReference type="GO" id="GO:0022857">
    <property type="term" value="F:transmembrane transporter activity"/>
    <property type="evidence" value="ECO:0007669"/>
    <property type="project" value="InterPro"/>
</dbReference>
<evidence type="ECO:0000313" key="7">
    <source>
        <dbReference type="EMBL" id="CAF1377419.1"/>
    </source>
</evidence>
<feature type="transmembrane region" description="Helical" evidence="6">
    <location>
        <begin position="36"/>
        <end position="56"/>
    </location>
</feature>
<dbReference type="OrthoDB" id="10021471at2759"/>
<proteinExistence type="predicted"/>
<dbReference type="PIRSF" id="PIRSF006060">
    <property type="entry name" value="AA_transporter"/>
    <property type="match status" value="1"/>
</dbReference>
<gene>
    <name evidence="7" type="ORF">VCS650_LOCUS35209</name>
</gene>
<dbReference type="EMBL" id="CAJNON010000784">
    <property type="protein sequence ID" value="CAF1377419.1"/>
    <property type="molecule type" value="Genomic_DNA"/>
</dbReference>
<dbReference type="Gene3D" id="1.20.1740.10">
    <property type="entry name" value="Amino acid/polyamine transporter I"/>
    <property type="match status" value="1"/>
</dbReference>
<comment type="caution">
    <text evidence="7">The sequence shown here is derived from an EMBL/GenBank/DDBJ whole genome shotgun (WGS) entry which is preliminary data.</text>
</comment>
<dbReference type="AlphaFoldDB" id="A0A815JCP3"/>
<feature type="transmembrane region" description="Helical" evidence="6">
    <location>
        <begin position="184"/>
        <end position="206"/>
    </location>
</feature>
<dbReference type="GO" id="GO:0016020">
    <property type="term" value="C:membrane"/>
    <property type="evidence" value="ECO:0007669"/>
    <property type="project" value="UniProtKB-SubCell"/>
</dbReference>
<feature type="transmembrane region" description="Helical" evidence="6">
    <location>
        <begin position="470"/>
        <end position="488"/>
    </location>
</feature>
<feature type="transmembrane region" description="Helical" evidence="6">
    <location>
        <begin position="154"/>
        <end position="172"/>
    </location>
</feature>
<evidence type="ECO:0000256" key="3">
    <source>
        <dbReference type="ARBA" id="ARBA00022692"/>
    </source>
</evidence>
<feature type="transmembrane region" description="Helical" evidence="6">
    <location>
        <begin position="320"/>
        <end position="341"/>
    </location>
</feature>
<sequence>MAKQVEKEKEKEKDSDMNVLQELGYTQELYRGFSPFMSFAFCFTTVNVLTSISIGFTHALNTGGSGIIIWSWILGSIFTILTGLSLAEICSVYPSAGSVYYWAGQLVSPRHGPLASFICGWFNFVGNVAGDAAFSSGFATIINAAFLLDGKPSLSVGVQVAISVGITFIWAIQNALRIDQQGWLNNLATFVQIGSTISIVFVLFIMTPQRATISDVFTLTYNGTGFPFVYVCFIGILSTLFSFSGYEAGAHLAEETQSAGKAAPHGIVGTCICSAIVGLIYLLALLFAIPNVSTFMETNNNETINLCIAIYKLAVPHRGALALTILLIINLHFGGMSGMTVTSRIGFAMARDGVFPCSRYLRWVFKPTKTPLGNVLFVFIIDSILLLLQLISTTAFAAIIAIATFGYQVSYLIPIFLRCTIARNKFPHGEFNLGRFGVPIAILSSIWLSITSIIMLFPSNYPITKDNMNYAIVVIVGVAIIASFYWFISARHSFVGPKRTDIDPIPLPAGHITAEDVRKESILLTPPSPEINQSRM</sequence>
<evidence type="ECO:0000256" key="6">
    <source>
        <dbReference type="SAM" id="Phobius"/>
    </source>
</evidence>
<keyword evidence="2" id="KW-0813">Transport</keyword>
<evidence type="ECO:0000256" key="5">
    <source>
        <dbReference type="ARBA" id="ARBA00023136"/>
    </source>
</evidence>
<dbReference type="Proteomes" id="UP000663891">
    <property type="component" value="Unassembled WGS sequence"/>
</dbReference>
<keyword evidence="5 6" id="KW-0472">Membrane</keyword>
<feature type="transmembrane region" description="Helical" evidence="6">
    <location>
        <begin position="438"/>
        <end position="458"/>
    </location>
</feature>
<evidence type="ECO:0000256" key="1">
    <source>
        <dbReference type="ARBA" id="ARBA00004141"/>
    </source>
</evidence>